<dbReference type="Pfam" id="PF00460">
    <property type="entry name" value="Flg_bb_rod"/>
    <property type="match status" value="1"/>
</dbReference>
<dbReference type="NCBIfam" id="NF009264">
    <property type="entry name" value="PRK12621.1"/>
    <property type="match status" value="1"/>
</dbReference>
<evidence type="ECO:0000256" key="5">
    <source>
        <dbReference type="ARBA" id="ARBA00024934"/>
    </source>
</evidence>
<organism evidence="8 9">
    <name type="scientific">Humidesulfovibrio mexicanus</name>
    <dbReference type="NCBI Taxonomy" id="147047"/>
    <lineage>
        <taxon>Bacteria</taxon>
        <taxon>Pseudomonadati</taxon>
        <taxon>Thermodesulfobacteriota</taxon>
        <taxon>Desulfovibrionia</taxon>
        <taxon>Desulfovibrionales</taxon>
        <taxon>Desulfovibrionaceae</taxon>
        <taxon>Humidesulfovibrio</taxon>
    </lineage>
</organism>
<evidence type="ECO:0000256" key="6">
    <source>
        <dbReference type="PIRNR" id="PIRNR002889"/>
    </source>
</evidence>
<comment type="function">
    <text evidence="5 6">Structural component of flagellum, the bacterial motility apparatus. Part of the rod structure of flagellar basal body.</text>
</comment>
<reference evidence="8 9" key="1">
    <citation type="submission" date="2017-06" db="EMBL/GenBank/DDBJ databases">
        <authorList>
            <person name="Kim H.J."/>
            <person name="Triplett B.A."/>
        </authorList>
    </citation>
    <scope>NUCLEOTIDE SEQUENCE [LARGE SCALE GENOMIC DNA]</scope>
    <source>
        <strain evidence="8 9">DSM 13116</strain>
    </source>
</reference>
<evidence type="ECO:0000256" key="1">
    <source>
        <dbReference type="ARBA" id="ARBA00004117"/>
    </source>
</evidence>
<dbReference type="PIRSF" id="PIRSF002889">
    <property type="entry name" value="Rod_FlgB"/>
    <property type="match status" value="1"/>
</dbReference>
<comment type="subcellular location">
    <subcellularLocation>
        <location evidence="1 6">Bacterial flagellum basal body</location>
    </subcellularLocation>
</comment>
<keyword evidence="8" id="KW-0282">Flagellum</keyword>
<keyword evidence="8" id="KW-0966">Cell projection</keyword>
<accession>A0A239AQ05</accession>
<gene>
    <name evidence="8" type="ORF">SAMN04488503_2113</name>
</gene>
<sequence length="136" mass="15554">MKGLFERHFGVVEKVLDLRLQRQNVVMANVANVNTPKYKARKLEFEEDLQKAMNMDQRGRMTRTDAKHMPAEFDVNGFNGKNFADWKPRTVYGEDVVDLDKEMTTMAKNSMMYNALSDIIAKNFSGLSTVIQEGGK</sequence>
<proteinExistence type="inferred from homology"/>
<dbReference type="AlphaFoldDB" id="A0A239AQ05"/>
<evidence type="ECO:0000256" key="2">
    <source>
        <dbReference type="ARBA" id="ARBA00009677"/>
    </source>
</evidence>
<keyword evidence="8" id="KW-0969">Cilium</keyword>
<dbReference type="PANTHER" id="PTHR30435">
    <property type="entry name" value="FLAGELLAR PROTEIN"/>
    <property type="match status" value="1"/>
</dbReference>
<dbReference type="InterPro" id="IPR001444">
    <property type="entry name" value="Flag_bb_rod_N"/>
</dbReference>
<dbReference type="InterPro" id="IPR006300">
    <property type="entry name" value="FlgB"/>
</dbReference>
<keyword evidence="4 6" id="KW-0975">Bacterial flagellum</keyword>
<feature type="domain" description="Flagellar basal body rod protein N-terminal" evidence="7">
    <location>
        <begin position="19"/>
        <end position="39"/>
    </location>
</feature>
<dbReference type="EMBL" id="FZOC01000004">
    <property type="protein sequence ID" value="SNR97124.1"/>
    <property type="molecule type" value="Genomic_DNA"/>
</dbReference>
<dbReference type="GO" id="GO:0030694">
    <property type="term" value="C:bacterial-type flagellum basal body, rod"/>
    <property type="evidence" value="ECO:0007669"/>
    <property type="project" value="InterPro"/>
</dbReference>
<evidence type="ECO:0000256" key="3">
    <source>
        <dbReference type="ARBA" id="ARBA00014376"/>
    </source>
</evidence>
<evidence type="ECO:0000313" key="8">
    <source>
        <dbReference type="EMBL" id="SNR97124.1"/>
    </source>
</evidence>
<dbReference type="PANTHER" id="PTHR30435:SF12">
    <property type="entry name" value="FLAGELLAR BASAL BODY ROD PROTEIN FLGB"/>
    <property type="match status" value="1"/>
</dbReference>
<protein>
    <recommendedName>
        <fullName evidence="3 6">Flagellar basal body rod protein FlgB</fullName>
    </recommendedName>
</protein>
<evidence type="ECO:0000256" key="4">
    <source>
        <dbReference type="ARBA" id="ARBA00023143"/>
    </source>
</evidence>
<dbReference type="RefSeq" id="WP_089274339.1">
    <property type="nucleotide sequence ID" value="NZ_FZOC01000004.1"/>
</dbReference>
<dbReference type="OrthoDB" id="9788334at2"/>
<comment type="subunit">
    <text evidence="6">The basal body constitutes a major portion of the flagellar organelle and consists of a number of rings mounted on a central rod.</text>
</comment>
<evidence type="ECO:0000313" key="9">
    <source>
        <dbReference type="Proteomes" id="UP000198324"/>
    </source>
</evidence>
<comment type="similarity">
    <text evidence="2 6">Belongs to the flagella basal body rod proteins family.</text>
</comment>
<keyword evidence="9" id="KW-1185">Reference proteome</keyword>
<dbReference type="Proteomes" id="UP000198324">
    <property type="component" value="Unassembled WGS sequence"/>
</dbReference>
<name>A0A239AQ05_9BACT</name>
<dbReference type="GO" id="GO:0071978">
    <property type="term" value="P:bacterial-type flagellum-dependent swarming motility"/>
    <property type="evidence" value="ECO:0007669"/>
    <property type="project" value="TreeGrafter"/>
</dbReference>
<dbReference type="NCBIfam" id="TIGR01396">
    <property type="entry name" value="FlgB"/>
    <property type="match status" value="1"/>
</dbReference>
<evidence type="ECO:0000259" key="7">
    <source>
        <dbReference type="Pfam" id="PF00460"/>
    </source>
</evidence>